<evidence type="ECO:0000313" key="2">
    <source>
        <dbReference type="EMBL" id="KAK2646729.1"/>
    </source>
</evidence>
<dbReference type="AlphaFoldDB" id="A0AAD9U3K9"/>
<keyword evidence="3" id="KW-1185">Reference proteome</keyword>
<evidence type="ECO:0000313" key="3">
    <source>
        <dbReference type="Proteomes" id="UP001280121"/>
    </source>
</evidence>
<protein>
    <recommendedName>
        <fullName evidence="1">Retrotransposon gag domain-containing protein</fullName>
    </recommendedName>
</protein>
<name>A0AAD9U3K9_9ROSI</name>
<sequence length="192" mass="22399">MTTAIQGGNRTHLQMVEQFRRLHPLSFEGTTNPLDAEEWLRELEKVFTFINCTDDQKVISAVFMLKGDAGHWWEIQSNHLARFREHFSQKYVLEELRNEKEAELIGLIQGSMSLVEYERKFEQLSRFAPYMIDTDQLKTNRFIGGLKPNIRKHVWVLGLRTYAEVLQKAPILAREDEIASNEKPKEKVQGPP</sequence>
<feature type="domain" description="Retrotransposon gag" evidence="1">
    <location>
        <begin position="61"/>
        <end position="148"/>
    </location>
</feature>
<evidence type="ECO:0000259" key="1">
    <source>
        <dbReference type="Pfam" id="PF03732"/>
    </source>
</evidence>
<dbReference type="Proteomes" id="UP001280121">
    <property type="component" value="Unassembled WGS sequence"/>
</dbReference>
<organism evidence="2 3">
    <name type="scientific">Dipteronia dyeriana</name>
    <dbReference type="NCBI Taxonomy" id="168575"/>
    <lineage>
        <taxon>Eukaryota</taxon>
        <taxon>Viridiplantae</taxon>
        <taxon>Streptophyta</taxon>
        <taxon>Embryophyta</taxon>
        <taxon>Tracheophyta</taxon>
        <taxon>Spermatophyta</taxon>
        <taxon>Magnoliopsida</taxon>
        <taxon>eudicotyledons</taxon>
        <taxon>Gunneridae</taxon>
        <taxon>Pentapetalae</taxon>
        <taxon>rosids</taxon>
        <taxon>malvids</taxon>
        <taxon>Sapindales</taxon>
        <taxon>Sapindaceae</taxon>
        <taxon>Hippocastanoideae</taxon>
        <taxon>Acereae</taxon>
        <taxon>Dipteronia</taxon>
    </lineage>
</organism>
<reference evidence="2" key="1">
    <citation type="journal article" date="2023" name="Plant J.">
        <title>Genome sequences and population genomics provide insights into the demographic history, inbreeding, and mutation load of two 'living fossil' tree species of Dipteronia.</title>
        <authorList>
            <person name="Feng Y."/>
            <person name="Comes H.P."/>
            <person name="Chen J."/>
            <person name="Zhu S."/>
            <person name="Lu R."/>
            <person name="Zhang X."/>
            <person name="Li P."/>
            <person name="Qiu J."/>
            <person name="Olsen K.M."/>
            <person name="Qiu Y."/>
        </authorList>
    </citation>
    <scope>NUCLEOTIDE SEQUENCE</scope>
    <source>
        <strain evidence="2">KIB01</strain>
    </source>
</reference>
<comment type="caution">
    <text evidence="2">The sequence shown here is derived from an EMBL/GenBank/DDBJ whole genome shotgun (WGS) entry which is preliminary data.</text>
</comment>
<dbReference type="EMBL" id="JANJYI010000006">
    <property type="protein sequence ID" value="KAK2646729.1"/>
    <property type="molecule type" value="Genomic_DNA"/>
</dbReference>
<proteinExistence type="predicted"/>
<dbReference type="InterPro" id="IPR005162">
    <property type="entry name" value="Retrotrans_gag_dom"/>
</dbReference>
<accession>A0AAD9U3K9</accession>
<dbReference type="Pfam" id="PF03732">
    <property type="entry name" value="Retrotrans_gag"/>
    <property type="match status" value="1"/>
</dbReference>
<gene>
    <name evidence="2" type="ORF">Ddye_021924</name>
</gene>